<evidence type="ECO:0008006" key="3">
    <source>
        <dbReference type="Google" id="ProtNLM"/>
    </source>
</evidence>
<dbReference type="AlphaFoldDB" id="A0A9X2V5T1"/>
<dbReference type="InterPro" id="IPR027417">
    <property type="entry name" value="P-loop_NTPase"/>
</dbReference>
<dbReference type="SUPFAM" id="SSF52540">
    <property type="entry name" value="P-loop containing nucleoside triphosphate hydrolases"/>
    <property type="match status" value="1"/>
</dbReference>
<evidence type="ECO:0000313" key="1">
    <source>
        <dbReference type="EMBL" id="MCS4121628.1"/>
    </source>
</evidence>
<gene>
    <name evidence="1" type="ORF">GGP45_001981</name>
</gene>
<sequence>MNRQLMKRGYRWLKRTRAAQHLAAYFGRDLNPDRWIFIVGCYNSGTTILARVLGEHPCIGTLPDEGTFYTDVLPAPEDFGWTRMWACCKNDVHLKPRDLSEREVRRIKRQWSIWYPKGTPNLLEKSVANTPRMQFLQAHFKPAYFIELVRNGYAVAEGIQRRADLDRWPNPEYKGKYPIELCARQWAACCRTIEQSRPSIDRFLRVRYEDFTENTKDTLEQITRFLDISPLGSSVLQKTWSFQEKDEPIKNMNPSSVERLSPRQIRKIEEVAGDVLRERNYPRPPVAQSAGTSG</sequence>
<dbReference type="Gene3D" id="3.40.50.300">
    <property type="entry name" value="P-loop containing nucleotide triphosphate hydrolases"/>
    <property type="match status" value="1"/>
</dbReference>
<reference evidence="1" key="1">
    <citation type="submission" date="2022-08" db="EMBL/GenBank/DDBJ databases">
        <title>Genomic Encyclopedia of Type Strains, Phase V (KMG-V): Genome sequencing to study the core and pangenomes of soil and plant-associated prokaryotes.</title>
        <authorList>
            <person name="Whitman W."/>
        </authorList>
    </citation>
    <scope>NUCLEOTIDE SEQUENCE</scope>
    <source>
        <strain evidence="1">SP3026</strain>
    </source>
</reference>
<dbReference type="Proteomes" id="UP001155144">
    <property type="component" value="Unassembled WGS sequence"/>
</dbReference>
<comment type="caution">
    <text evidence="1">The sequence shown here is derived from an EMBL/GenBank/DDBJ whole genome shotgun (WGS) entry which is preliminary data.</text>
</comment>
<dbReference type="EMBL" id="JANUBL010000003">
    <property type="protein sequence ID" value="MCS4121628.1"/>
    <property type="molecule type" value="Genomic_DNA"/>
</dbReference>
<dbReference type="RefSeq" id="WP_259040003.1">
    <property type="nucleotide sequence ID" value="NZ_JANUBL010000003.1"/>
</dbReference>
<organism evidence="1 2">
    <name type="scientific">Salinibacter ruber</name>
    <dbReference type="NCBI Taxonomy" id="146919"/>
    <lineage>
        <taxon>Bacteria</taxon>
        <taxon>Pseudomonadati</taxon>
        <taxon>Rhodothermota</taxon>
        <taxon>Rhodothermia</taxon>
        <taxon>Rhodothermales</taxon>
        <taxon>Salinibacteraceae</taxon>
        <taxon>Salinibacter</taxon>
    </lineage>
</organism>
<name>A0A9X2V5T1_9BACT</name>
<protein>
    <recommendedName>
        <fullName evidence="3">Sulfotransferase</fullName>
    </recommendedName>
</protein>
<accession>A0A9X2V5T1</accession>
<dbReference type="Pfam" id="PF13469">
    <property type="entry name" value="Sulfotransfer_3"/>
    <property type="match status" value="1"/>
</dbReference>
<evidence type="ECO:0000313" key="2">
    <source>
        <dbReference type="Proteomes" id="UP001155144"/>
    </source>
</evidence>
<proteinExistence type="predicted"/>